<protein>
    <submittedName>
        <fullName evidence="2">(pine wood nematode) hypothetical protein</fullName>
    </submittedName>
</protein>
<gene>
    <name evidence="2" type="ORF">BXYJ_LOCUS5588</name>
</gene>
<keyword evidence="1" id="KW-1133">Transmembrane helix</keyword>
<keyword evidence="4" id="KW-1185">Reference proteome</keyword>
<feature type="transmembrane region" description="Helical" evidence="1">
    <location>
        <begin position="7"/>
        <end position="24"/>
    </location>
</feature>
<reference evidence="2" key="2">
    <citation type="submission" date="2020-09" db="EMBL/GenBank/DDBJ databases">
        <authorList>
            <person name="Kikuchi T."/>
        </authorList>
    </citation>
    <scope>NUCLEOTIDE SEQUENCE</scope>
    <source>
        <strain evidence="2">Ka4C1</strain>
    </source>
</reference>
<dbReference type="Proteomes" id="UP000582659">
    <property type="component" value="Unassembled WGS sequence"/>
</dbReference>
<accession>A0A1I7RQC4</accession>
<name>A0A1I7RQC4_BURXY</name>
<dbReference type="OrthoDB" id="10053392at2759"/>
<evidence type="ECO:0000313" key="3">
    <source>
        <dbReference type="Proteomes" id="UP000095284"/>
    </source>
</evidence>
<keyword evidence="1" id="KW-0812">Transmembrane</keyword>
<dbReference type="EMBL" id="CAJFCV020000003">
    <property type="protein sequence ID" value="CAG9104356.1"/>
    <property type="molecule type" value="Genomic_DNA"/>
</dbReference>
<sequence>MRHYIKLGCGVLATIPLLIVLHVIRKYAEDSYPAECECNGENFCFPGVDENLRRKFGRPFPCDHYRYLKRFDLTEAESRTAPNAIEEINEDWQPVFVSGCSEDHFREMVGLVKNIRQRIQNPRIIVYDLGLNSTQIEEVKSWCNVEYRFFVFEQYPEHFRNLRNYAFKAIIAEVLQTEKNFFYYDSSVRLKNDAHKIIPEAVKAGRSPPFMNYNAAPHSVYAVTQEGMYDYLPLPHQIVLAKEYQSLLFVSDSPFTRRAIKWFMLCALTEDCISPPAASPYCYLSSTTDWINNRLGENCHRFDQNVWNFIHLSYLFDPIRRGAQALELVDEWGSGPDFVKKVKKARDRRFIRLGKTFSVIRCDFGNDSFSLTC</sequence>
<dbReference type="WBParaSite" id="BXY_0291600.1">
    <property type="protein sequence ID" value="BXY_0291600.1"/>
    <property type="gene ID" value="BXY_0291600"/>
</dbReference>
<reference evidence="5" key="1">
    <citation type="submission" date="2016-11" db="UniProtKB">
        <authorList>
            <consortium name="WormBaseParasite"/>
        </authorList>
    </citation>
    <scope>IDENTIFICATION</scope>
</reference>
<evidence type="ECO:0000313" key="5">
    <source>
        <dbReference type="WBParaSite" id="BXY_0291600.1"/>
    </source>
</evidence>
<proteinExistence type="predicted"/>
<dbReference type="EMBL" id="CAJFDI010000003">
    <property type="protein sequence ID" value="CAD5219257.1"/>
    <property type="molecule type" value="Genomic_DNA"/>
</dbReference>
<dbReference type="Pfam" id="PF07801">
    <property type="entry name" value="DUF1647"/>
    <property type="match status" value="1"/>
</dbReference>
<dbReference type="AlphaFoldDB" id="A0A1I7RQC4"/>
<dbReference type="InterPro" id="IPR012444">
    <property type="entry name" value="DUF1647"/>
</dbReference>
<dbReference type="Proteomes" id="UP000659654">
    <property type="component" value="Unassembled WGS sequence"/>
</dbReference>
<dbReference type="SMR" id="A0A1I7RQC4"/>
<evidence type="ECO:0000256" key="1">
    <source>
        <dbReference type="SAM" id="Phobius"/>
    </source>
</evidence>
<keyword evidence="1" id="KW-0472">Membrane</keyword>
<evidence type="ECO:0000313" key="4">
    <source>
        <dbReference type="Proteomes" id="UP000659654"/>
    </source>
</evidence>
<evidence type="ECO:0000313" key="2">
    <source>
        <dbReference type="EMBL" id="CAD5219257.1"/>
    </source>
</evidence>
<dbReference type="PANTHER" id="PTHR31389:SF4">
    <property type="entry name" value="LD39211P"/>
    <property type="match status" value="1"/>
</dbReference>
<dbReference type="Proteomes" id="UP000095284">
    <property type="component" value="Unplaced"/>
</dbReference>
<dbReference type="PANTHER" id="PTHR31389">
    <property type="entry name" value="LD39211P"/>
    <property type="match status" value="1"/>
</dbReference>
<organism evidence="3 5">
    <name type="scientific">Bursaphelenchus xylophilus</name>
    <name type="common">Pinewood nematode worm</name>
    <name type="synonym">Aphelenchoides xylophilus</name>
    <dbReference type="NCBI Taxonomy" id="6326"/>
    <lineage>
        <taxon>Eukaryota</taxon>
        <taxon>Metazoa</taxon>
        <taxon>Ecdysozoa</taxon>
        <taxon>Nematoda</taxon>
        <taxon>Chromadorea</taxon>
        <taxon>Rhabditida</taxon>
        <taxon>Tylenchina</taxon>
        <taxon>Tylenchomorpha</taxon>
        <taxon>Aphelenchoidea</taxon>
        <taxon>Aphelenchoididae</taxon>
        <taxon>Bursaphelenchus</taxon>
    </lineage>
</organism>